<feature type="domain" description="Peptidase S1" evidence="1">
    <location>
        <begin position="8"/>
        <end position="85"/>
    </location>
</feature>
<keyword evidence="3" id="KW-1185">Reference proteome</keyword>
<proteinExistence type="predicted"/>
<dbReference type="OrthoDB" id="238681at2759"/>
<evidence type="ECO:0000313" key="2">
    <source>
        <dbReference type="EMBL" id="RWS23738.1"/>
    </source>
</evidence>
<dbReference type="Proteomes" id="UP000288716">
    <property type="component" value="Unassembled WGS sequence"/>
</dbReference>
<accession>A0A443S857</accession>
<dbReference type="SUPFAM" id="SSF50494">
    <property type="entry name" value="Trypsin-like serine proteases"/>
    <property type="match status" value="1"/>
</dbReference>
<dbReference type="GO" id="GO:0004252">
    <property type="term" value="F:serine-type endopeptidase activity"/>
    <property type="evidence" value="ECO:0007669"/>
    <property type="project" value="InterPro"/>
</dbReference>
<gene>
    <name evidence="2" type="ORF">B4U80_13326</name>
</gene>
<dbReference type="InterPro" id="IPR009003">
    <property type="entry name" value="Peptidase_S1_PA"/>
</dbReference>
<name>A0A443S857_9ACAR</name>
<dbReference type="EMBL" id="NCKV01005959">
    <property type="protein sequence ID" value="RWS23738.1"/>
    <property type="molecule type" value="Genomic_DNA"/>
</dbReference>
<dbReference type="VEuPathDB" id="VectorBase:LDEU008302"/>
<evidence type="ECO:0000259" key="1">
    <source>
        <dbReference type="Pfam" id="PF00089"/>
    </source>
</evidence>
<dbReference type="GO" id="GO:0006508">
    <property type="term" value="P:proteolysis"/>
    <property type="evidence" value="ECO:0007669"/>
    <property type="project" value="InterPro"/>
</dbReference>
<dbReference type="InterPro" id="IPR001254">
    <property type="entry name" value="Trypsin_dom"/>
</dbReference>
<dbReference type="InterPro" id="IPR043504">
    <property type="entry name" value="Peptidase_S1_PA_chymotrypsin"/>
</dbReference>
<comment type="caution">
    <text evidence="2">The sequence shown here is derived from an EMBL/GenBank/DDBJ whole genome shotgun (WGS) entry which is preliminary data.</text>
</comment>
<dbReference type="AlphaFoldDB" id="A0A443S857"/>
<dbReference type="Gene3D" id="2.40.10.10">
    <property type="entry name" value="Trypsin-like serine proteases"/>
    <property type="match status" value="1"/>
</dbReference>
<organism evidence="2 3">
    <name type="scientific">Leptotrombidium deliense</name>
    <dbReference type="NCBI Taxonomy" id="299467"/>
    <lineage>
        <taxon>Eukaryota</taxon>
        <taxon>Metazoa</taxon>
        <taxon>Ecdysozoa</taxon>
        <taxon>Arthropoda</taxon>
        <taxon>Chelicerata</taxon>
        <taxon>Arachnida</taxon>
        <taxon>Acari</taxon>
        <taxon>Acariformes</taxon>
        <taxon>Trombidiformes</taxon>
        <taxon>Prostigmata</taxon>
        <taxon>Anystina</taxon>
        <taxon>Parasitengona</taxon>
        <taxon>Trombiculoidea</taxon>
        <taxon>Trombiculidae</taxon>
        <taxon>Leptotrombidium</taxon>
    </lineage>
</organism>
<evidence type="ECO:0000313" key="3">
    <source>
        <dbReference type="Proteomes" id="UP000288716"/>
    </source>
</evidence>
<reference evidence="2 3" key="1">
    <citation type="journal article" date="2018" name="Gigascience">
        <title>Genomes of trombidid mites reveal novel predicted allergens and laterally-transferred genes associated with secondary metabolism.</title>
        <authorList>
            <person name="Dong X."/>
            <person name="Chaisiri K."/>
            <person name="Xia D."/>
            <person name="Armstrong S.D."/>
            <person name="Fang Y."/>
            <person name="Donnelly M.J."/>
            <person name="Kadowaki T."/>
            <person name="McGarry J.W."/>
            <person name="Darby A.C."/>
            <person name="Makepeace B.L."/>
        </authorList>
    </citation>
    <scope>NUCLEOTIDE SEQUENCE [LARGE SCALE GENOMIC DNA]</scope>
    <source>
        <strain evidence="2">UoL-UT</strain>
    </source>
</reference>
<sequence length="96" mass="10929">MTEKFIEHSACLKHKNVEIYYPKYMACFGGAKEGISPCTFDIGGALVVRKGDYFFQKGLLFKHNKCGKNGAPSVFLLLKPFRKWISDITELNFDVM</sequence>
<protein>
    <submittedName>
        <fullName evidence="2">Prostasin-like protein</fullName>
    </submittedName>
</protein>
<dbReference type="Pfam" id="PF00089">
    <property type="entry name" value="Trypsin"/>
    <property type="match status" value="1"/>
</dbReference>